<dbReference type="OrthoDB" id="7366326at2"/>
<gene>
    <name evidence="3" type="ORF">SAMN04488557_0748</name>
</gene>
<protein>
    <submittedName>
        <fullName evidence="3">Uncharacterized protein</fullName>
    </submittedName>
</protein>
<evidence type="ECO:0000313" key="3">
    <source>
        <dbReference type="EMBL" id="SFV27388.1"/>
    </source>
</evidence>
<feature type="transmembrane region" description="Helical" evidence="2">
    <location>
        <begin position="42"/>
        <end position="60"/>
    </location>
</feature>
<keyword evidence="2" id="KW-1133">Transmembrane helix</keyword>
<accession>A0A1I7MYE1</accession>
<reference evidence="4" key="1">
    <citation type="submission" date="2016-10" db="EMBL/GenBank/DDBJ databases">
        <authorList>
            <person name="Varghese N."/>
            <person name="Submissions S."/>
        </authorList>
    </citation>
    <scope>NUCLEOTIDE SEQUENCE [LARGE SCALE GENOMIC DNA]</scope>
    <source>
        <strain evidence="4">DSM 1565</strain>
    </source>
</reference>
<proteinExistence type="predicted"/>
<name>A0A1I7MYE1_9HYPH</name>
<evidence type="ECO:0000256" key="1">
    <source>
        <dbReference type="SAM" id="MobiDB-lite"/>
    </source>
</evidence>
<evidence type="ECO:0000256" key="2">
    <source>
        <dbReference type="SAM" id="Phobius"/>
    </source>
</evidence>
<dbReference type="STRING" id="51670.SAMN04488557_0748"/>
<dbReference type="Proteomes" id="UP000199423">
    <property type="component" value="Unassembled WGS sequence"/>
</dbReference>
<feature type="transmembrane region" description="Helical" evidence="2">
    <location>
        <begin position="5"/>
        <end position="22"/>
    </location>
</feature>
<dbReference type="Pfam" id="PF19606">
    <property type="entry name" value="DUF6111"/>
    <property type="match status" value="1"/>
</dbReference>
<dbReference type="AlphaFoldDB" id="A0A1I7MYE1"/>
<keyword evidence="4" id="KW-1185">Reference proteome</keyword>
<feature type="region of interest" description="Disordered" evidence="1">
    <location>
        <begin position="82"/>
        <end position="101"/>
    </location>
</feature>
<sequence>MTRIVIENIFFFLLPTLVYVMWVAFKEDEWAGLTAIVSRAPLLRLFVAGAVLMLGTLIAFSSRSHNSPRDVYVPASIEGGKLEPGHSIHVPEPAEQPAAKP</sequence>
<dbReference type="RefSeq" id="WP_092864355.1">
    <property type="nucleotide sequence ID" value="NZ_FPCH01000001.1"/>
</dbReference>
<keyword evidence="2" id="KW-0812">Transmembrane</keyword>
<organism evidence="3 4">
    <name type="scientific">Hyphomicrobium facile</name>
    <dbReference type="NCBI Taxonomy" id="51670"/>
    <lineage>
        <taxon>Bacteria</taxon>
        <taxon>Pseudomonadati</taxon>
        <taxon>Pseudomonadota</taxon>
        <taxon>Alphaproteobacteria</taxon>
        <taxon>Hyphomicrobiales</taxon>
        <taxon>Hyphomicrobiaceae</taxon>
        <taxon>Hyphomicrobium</taxon>
    </lineage>
</organism>
<dbReference type="InterPro" id="IPR046093">
    <property type="entry name" value="DUF6111"/>
</dbReference>
<dbReference type="EMBL" id="FPCH01000001">
    <property type="protein sequence ID" value="SFV27388.1"/>
    <property type="molecule type" value="Genomic_DNA"/>
</dbReference>
<evidence type="ECO:0000313" key="4">
    <source>
        <dbReference type="Proteomes" id="UP000199423"/>
    </source>
</evidence>
<keyword evidence="2" id="KW-0472">Membrane</keyword>